<name>A0A9D4Z6G5_ADICA</name>
<accession>A0A9D4Z6G5</accession>
<organism evidence="1 2">
    <name type="scientific">Adiantum capillus-veneris</name>
    <name type="common">Maidenhair fern</name>
    <dbReference type="NCBI Taxonomy" id="13818"/>
    <lineage>
        <taxon>Eukaryota</taxon>
        <taxon>Viridiplantae</taxon>
        <taxon>Streptophyta</taxon>
        <taxon>Embryophyta</taxon>
        <taxon>Tracheophyta</taxon>
        <taxon>Polypodiopsida</taxon>
        <taxon>Polypodiidae</taxon>
        <taxon>Polypodiales</taxon>
        <taxon>Pteridineae</taxon>
        <taxon>Pteridaceae</taxon>
        <taxon>Vittarioideae</taxon>
        <taxon>Adiantum</taxon>
    </lineage>
</organism>
<evidence type="ECO:0000313" key="2">
    <source>
        <dbReference type="Proteomes" id="UP000886520"/>
    </source>
</evidence>
<proteinExistence type="predicted"/>
<dbReference type="AlphaFoldDB" id="A0A9D4Z6G5"/>
<dbReference type="EMBL" id="JABFUD020000020">
    <property type="protein sequence ID" value="KAI5064163.1"/>
    <property type="molecule type" value="Genomic_DNA"/>
</dbReference>
<protein>
    <submittedName>
        <fullName evidence="1">Uncharacterized protein</fullName>
    </submittedName>
</protein>
<reference evidence="1" key="1">
    <citation type="submission" date="2021-01" db="EMBL/GenBank/DDBJ databases">
        <title>Adiantum capillus-veneris genome.</title>
        <authorList>
            <person name="Fang Y."/>
            <person name="Liao Q."/>
        </authorList>
    </citation>
    <scope>NUCLEOTIDE SEQUENCE</scope>
    <source>
        <strain evidence="1">H3</strain>
        <tissue evidence="1">Leaf</tissue>
    </source>
</reference>
<comment type="caution">
    <text evidence="1">The sequence shown here is derived from an EMBL/GenBank/DDBJ whole genome shotgun (WGS) entry which is preliminary data.</text>
</comment>
<dbReference type="Proteomes" id="UP000886520">
    <property type="component" value="Chromosome 20"/>
</dbReference>
<evidence type="ECO:0000313" key="1">
    <source>
        <dbReference type="EMBL" id="KAI5064163.1"/>
    </source>
</evidence>
<gene>
    <name evidence="1" type="ORF">GOP47_0020833</name>
</gene>
<keyword evidence="2" id="KW-1185">Reference proteome</keyword>
<sequence>MPFGGIRSFSCTDPTRYNAHKFVSVRLKRPFGVRPTIPTEPKRTAMLSFVMSFCLVILFDRLLFGARRTPPVASLVPMSNQASGMRPASAIKASLQRLFRP</sequence>